<evidence type="ECO:0008006" key="3">
    <source>
        <dbReference type="Google" id="ProtNLM"/>
    </source>
</evidence>
<name>A0A0F9HCN9_9ZZZZ</name>
<gene>
    <name evidence="2" type="ORF">LCGC14_1719420</name>
</gene>
<sequence>MGNVGVQARRPYSRLPRGASLWERLKHHRRISGDCWIWTGALAGSRDSRGVIRVEGRSVYVHRLSLALSLGIPVSKVRQVNHKRECTTALCFNPEHLYQGSQKENVADSKAVGTFSRPPSSKRRTHCRRGHPLSQDNVYSRADGGRCCRRCVLDRMKARGSAHACL</sequence>
<reference evidence="2" key="1">
    <citation type="journal article" date="2015" name="Nature">
        <title>Complex archaea that bridge the gap between prokaryotes and eukaryotes.</title>
        <authorList>
            <person name="Spang A."/>
            <person name="Saw J.H."/>
            <person name="Jorgensen S.L."/>
            <person name="Zaremba-Niedzwiedzka K."/>
            <person name="Martijn J."/>
            <person name="Lind A.E."/>
            <person name="van Eijk R."/>
            <person name="Schleper C."/>
            <person name="Guy L."/>
            <person name="Ettema T.J."/>
        </authorList>
    </citation>
    <scope>NUCLEOTIDE SEQUENCE</scope>
</reference>
<dbReference type="EMBL" id="LAZR01015449">
    <property type="protein sequence ID" value="KKM13126.1"/>
    <property type="molecule type" value="Genomic_DNA"/>
</dbReference>
<feature type="region of interest" description="Disordered" evidence="1">
    <location>
        <begin position="108"/>
        <end position="134"/>
    </location>
</feature>
<organism evidence="2">
    <name type="scientific">marine sediment metagenome</name>
    <dbReference type="NCBI Taxonomy" id="412755"/>
    <lineage>
        <taxon>unclassified sequences</taxon>
        <taxon>metagenomes</taxon>
        <taxon>ecological metagenomes</taxon>
    </lineage>
</organism>
<accession>A0A0F9HCN9</accession>
<protein>
    <recommendedName>
        <fullName evidence="3">HNH nuclease domain-containing protein</fullName>
    </recommendedName>
</protein>
<dbReference type="InterPro" id="IPR044925">
    <property type="entry name" value="His-Me_finger_sf"/>
</dbReference>
<evidence type="ECO:0000313" key="2">
    <source>
        <dbReference type="EMBL" id="KKM13126.1"/>
    </source>
</evidence>
<evidence type="ECO:0000256" key="1">
    <source>
        <dbReference type="SAM" id="MobiDB-lite"/>
    </source>
</evidence>
<comment type="caution">
    <text evidence="2">The sequence shown here is derived from an EMBL/GenBank/DDBJ whole genome shotgun (WGS) entry which is preliminary data.</text>
</comment>
<proteinExistence type="predicted"/>
<dbReference type="SUPFAM" id="SSF54060">
    <property type="entry name" value="His-Me finger endonucleases"/>
    <property type="match status" value="1"/>
</dbReference>
<feature type="compositionally biased region" description="Basic residues" evidence="1">
    <location>
        <begin position="120"/>
        <end position="131"/>
    </location>
</feature>
<dbReference type="AlphaFoldDB" id="A0A0F9HCN9"/>